<gene>
    <name evidence="2" type="ORF">ONE63_003371</name>
</gene>
<dbReference type="AlphaFoldDB" id="A0AAV7XAL9"/>
<sequence>MAAWGGPTAPRPGKLSVRQIRPKEGPWTATIEEKPQFLSIRHKSSKNSAKLVLEAEFRSTVDVRPVLRVQLKDLWGKNRNSDLVIKDAGRNPVDQSYHFSLDPQEGVSKRTFTCSVELQPIPEQRRKTKNENQNVFKMYFDISFDEGVTWLLELVSGEMRNSANPNTSKPVIEKMTPEEGRAGTLLAIQRKSHPITPGTSIWFKHCKGNRFLGKYERDGRTAYVRVPDFGPTSGGVTVSLECNGMESSPISFYYIGDGKRKSDQLTSWQNGSGLTQYEGNEVTHAGGTLDHQTFSTPEFLMVVHCLIRATRIVL</sequence>
<evidence type="ECO:0000313" key="3">
    <source>
        <dbReference type="Proteomes" id="UP001075354"/>
    </source>
</evidence>
<name>A0AAV7XAL9_9NEOP</name>
<protein>
    <submittedName>
        <fullName evidence="2">Uncharacterized protein</fullName>
    </submittedName>
</protein>
<evidence type="ECO:0000313" key="2">
    <source>
        <dbReference type="EMBL" id="KAJ1521732.1"/>
    </source>
</evidence>
<dbReference type="EMBL" id="JAPTSV010000013">
    <property type="protein sequence ID" value="KAJ1521732.1"/>
    <property type="molecule type" value="Genomic_DNA"/>
</dbReference>
<reference evidence="2" key="1">
    <citation type="submission" date="2022-12" db="EMBL/GenBank/DDBJ databases">
        <title>Chromosome-level genome assembly of the bean flower thrips Megalurothrips usitatus.</title>
        <authorList>
            <person name="Ma L."/>
            <person name="Liu Q."/>
            <person name="Li H."/>
            <person name="Cai W."/>
        </authorList>
    </citation>
    <scope>NUCLEOTIDE SEQUENCE</scope>
    <source>
        <strain evidence="2">Cailab_2022a</strain>
    </source>
</reference>
<keyword evidence="3" id="KW-1185">Reference proteome</keyword>
<proteinExistence type="predicted"/>
<dbReference type="Proteomes" id="UP001075354">
    <property type="component" value="Chromosome 13"/>
</dbReference>
<accession>A0AAV7XAL9</accession>
<feature type="region of interest" description="Disordered" evidence="1">
    <location>
        <begin position="1"/>
        <end position="24"/>
    </location>
</feature>
<dbReference type="EMBL" id="JAPTSV010000013">
    <property type="protein sequence ID" value="KAJ1521733.1"/>
    <property type="molecule type" value="Genomic_DNA"/>
</dbReference>
<comment type="caution">
    <text evidence="2">The sequence shown here is derived from an EMBL/GenBank/DDBJ whole genome shotgun (WGS) entry which is preliminary data.</text>
</comment>
<dbReference type="EMBL" id="JAPTSV010000013">
    <property type="protein sequence ID" value="KAJ1521734.1"/>
    <property type="molecule type" value="Genomic_DNA"/>
</dbReference>
<evidence type="ECO:0000256" key="1">
    <source>
        <dbReference type="SAM" id="MobiDB-lite"/>
    </source>
</evidence>
<organism evidence="2 3">
    <name type="scientific">Megalurothrips usitatus</name>
    <name type="common">bean blossom thrips</name>
    <dbReference type="NCBI Taxonomy" id="439358"/>
    <lineage>
        <taxon>Eukaryota</taxon>
        <taxon>Metazoa</taxon>
        <taxon>Ecdysozoa</taxon>
        <taxon>Arthropoda</taxon>
        <taxon>Hexapoda</taxon>
        <taxon>Insecta</taxon>
        <taxon>Pterygota</taxon>
        <taxon>Neoptera</taxon>
        <taxon>Paraneoptera</taxon>
        <taxon>Thysanoptera</taxon>
        <taxon>Terebrantia</taxon>
        <taxon>Thripoidea</taxon>
        <taxon>Thripidae</taxon>
        <taxon>Megalurothrips</taxon>
    </lineage>
</organism>